<accession>I5AWJ0</accession>
<dbReference type="AlphaFoldDB" id="I5AWJ0"/>
<keyword evidence="1" id="KW-0812">Transmembrane</keyword>
<evidence type="ECO:0000256" key="1">
    <source>
        <dbReference type="SAM" id="Phobius"/>
    </source>
</evidence>
<name>I5AWJ0_EUBC6</name>
<sequence length="328" mass="37277">MFMGRKNVAKKYLFSAVLGLNLIITVLSLILGCLMYTSNAKAIRKNLVLVEVTGLLTNIRYGLHFGKNIETYYGMQDLLEKTAKSAEETDSFYIVDEAGTILFQTGNSVPGVRILDLAEDSYLKEGEKFYCSFPVSDGARMITESDISNDVKDWNRYYLDQTLVTTFGFLVVTIVMLILRGLLKETSVSYRLIMSLLILWVLGISSLIGYCTYTEYRKSIEQMCESMERTVLADLERVHENGIDDENITGMDDYLKRYVENISEIDGVSLRDTGDGCVFHLSREFLGRVKVDYTMQAFLLLAFSVMILTEYHLFVSGIHLNEEEDDYG</sequence>
<dbReference type="HOGENOM" id="CLU_846614_0_0_9"/>
<proteinExistence type="predicted"/>
<feature type="transmembrane region" description="Helical" evidence="1">
    <location>
        <begin position="162"/>
        <end position="183"/>
    </location>
</feature>
<keyword evidence="1" id="KW-1133">Transmembrane helix</keyword>
<organism evidence="2 3">
    <name type="scientific">Eubacterium cellulosolvens (strain ATCC 43171 / JCM 9499 / 6)</name>
    <name type="common">Cillobacterium cellulosolvens</name>
    <dbReference type="NCBI Taxonomy" id="633697"/>
    <lineage>
        <taxon>Bacteria</taxon>
        <taxon>Bacillati</taxon>
        <taxon>Bacillota</taxon>
        <taxon>Clostridia</taxon>
        <taxon>Eubacteriales</taxon>
        <taxon>Eubacteriaceae</taxon>
        <taxon>Eubacterium</taxon>
    </lineage>
</organism>
<feature type="transmembrane region" description="Helical" evidence="1">
    <location>
        <begin position="298"/>
        <end position="320"/>
    </location>
</feature>
<feature type="transmembrane region" description="Helical" evidence="1">
    <location>
        <begin position="189"/>
        <end position="213"/>
    </location>
</feature>
<dbReference type="Proteomes" id="UP000005753">
    <property type="component" value="Chromosome"/>
</dbReference>
<keyword evidence="1" id="KW-0472">Membrane</keyword>
<reference evidence="2 3" key="2">
    <citation type="submission" date="2012-02" db="EMBL/GenBank/DDBJ databases">
        <title>Improved High-Quality Draft sequence of Eubacterium cellulosolvens 6.</title>
        <authorList>
            <consortium name="US DOE Joint Genome Institute"/>
            <person name="Lucas S."/>
            <person name="Han J."/>
            <person name="Lapidus A."/>
            <person name="Cheng J.-F."/>
            <person name="Goodwin L."/>
            <person name="Pitluck S."/>
            <person name="Peters L."/>
            <person name="Mikhailova N."/>
            <person name="Gu W."/>
            <person name="Detter J.C."/>
            <person name="Han C."/>
            <person name="Tapia R."/>
            <person name="Land M."/>
            <person name="Hauser L."/>
            <person name="Kyrpides N."/>
            <person name="Ivanova N."/>
            <person name="Pagani I."/>
            <person name="Johnson E."/>
            <person name="Mukhopadhyay B."/>
            <person name="Anderson I."/>
            <person name="Woyke T."/>
        </authorList>
    </citation>
    <scope>NUCLEOTIDE SEQUENCE [LARGE SCALE GENOMIC DNA]</scope>
    <source>
        <strain evidence="2 3">6</strain>
    </source>
</reference>
<gene>
    <name evidence="2" type="ORF">EubceDRAFT1_2437</name>
</gene>
<evidence type="ECO:0000313" key="3">
    <source>
        <dbReference type="Proteomes" id="UP000005753"/>
    </source>
</evidence>
<dbReference type="eggNOG" id="ENOG5033F77">
    <property type="taxonomic scope" value="Bacteria"/>
</dbReference>
<reference evidence="2 3" key="1">
    <citation type="submission" date="2010-08" db="EMBL/GenBank/DDBJ databases">
        <authorList>
            <consortium name="US DOE Joint Genome Institute (JGI-PGF)"/>
            <person name="Lucas S."/>
            <person name="Copeland A."/>
            <person name="Lapidus A."/>
            <person name="Cheng J.-F."/>
            <person name="Bruce D."/>
            <person name="Goodwin L."/>
            <person name="Pitluck S."/>
            <person name="Land M.L."/>
            <person name="Hauser L."/>
            <person name="Chang Y.-J."/>
            <person name="Anderson I.J."/>
            <person name="Johnson E."/>
            <person name="Mulhopadhyay B."/>
            <person name="Kyrpides N."/>
            <person name="Woyke T.J."/>
        </authorList>
    </citation>
    <scope>NUCLEOTIDE SEQUENCE [LARGE SCALE GENOMIC DNA]</scope>
    <source>
        <strain evidence="2 3">6</strain>
    </source>
</reference>
<keyword evidence="3" id="KW-1185">Reference proteome</keyword>
<evidence type="ECO:0000313" key="2">
    <source>
        <dbReference type="EMBL" id="EIM58163.1"/>
    </source>
</evidence>
<protein>
    <submittedName>
        <fullName evidence="2">Uncharacterized protein</fullName>
    </submittedName>
</protein>
<feature type="transmembrane region" description="Helical" evidence="1">
    <location>
        <begin position="12"/>
        <end position="36"/>
    </location>
</feature>
<dbReference type="PROSITE" id="PS51257">
    <property type="entry name" value="PROKAR_LIPOPROTEIN"/>
    <property type="match status" value="1"/>
</dbReference>
<dbReference type="EMBL" id="CM001487">
    <property type="protein sequence ID" value="EIM58163.1"/>
    <property type="molecule type" value="Genomic_DNA"/>
</dbReference>
<dbReference type="STRING" id="633697.EubceDRAFT1_2437"/>